<name>A0A1Y5RGV0_9RHOB</name>
<keyword evidence="1" id="KW-0812">Transmembrane</keyword>
<organism evidence="2 3">
    <name type="scientific">Pacificibacter marinus</name>
    <dbReference type="NCBI Taxonomy" id="658057"/>
    <lineage>
        <taxon>Bacteria</taxon>
        <taxon>Pseudomonadati</taxon>
        <taxon>Pseudomonadota</taxon>
        <taxon>Alphaproteobacteria</taxon>
        <taxon>Rhodobacterales</taxon>
        <taxon>Roseobacteraceae</taxon>
        <taxon>Pacificibacter</taxon>
    </lineage>
</organism>
<feature type="transmembrane region" description="Helical" evidence="1">
    <location>
        <begin position="149"/>
        <end position="169"/>
    </location>
</feature>
<dbReference type="STRING" id="658057.SAMN04488032_101229"/>
<evidence type="ECO:0008006" key="4">
    <source>
        <dbReference type="Google" id="ProtNLM"/>
    </source>
</evidence>
<feature type="transmembrane region" description="Helical" evidence="1">
    <location>
        <begin position="323"/>
        <end position="342"/>
    </location>
</feature>
<sequence length="577" mass="63375">MQISYLFARLRPRMYTHFFAKHLIWPYSLEKINGASMSKISSKQYALFLIGVIVVLGGIVLAKGALYVDRYEVDVAHLIDIVLRINMGQVPHIDISTPLGIAAFYPIVMFTKLGFGVGMAFASAQILVAVFLLPIVIRVGLSRLSGVSAWLFGLVSMSMVLALVYGADVASQSASMYYNRWAWAFAFSATFLAAMPAHKGMERPRLDGVFIGVMVAVLALLKSTFFIAFAPVICVVLMMRGAWRTLAYTLLSGGIVALAVLAIFGVDLYVGYVRDLLSVVHSPTRAAPGVDLIEMLNGPRFFTATATLLLSIVVLRQSGQGRAGLVLMLLVPSFVYVTYQNYGNDPKWLLFLCLYLMAHRPQSGVRVMFNAQARNATTALALVCFALGAPSFQNMITSPLRHFSEDVTGYQLQLDNTPLVRDVWVYSDRVLVLRELTPVVDRLPALADYGKALYDPVIFFGQKLPRCQIDAGDAVMQAYMADRLKEAPFGFGPEAQFFVTDMFSMTWMAGGFTPLQGGAPWYYSGTPGLENADAIVIPLCPLNPKTQAAALAAIEATGVPLEPVIRDEVMWVYKIKK</sequence>
<keyword evidence="3" id="KW-1185">Reference proteome</keyword>
<feature type="transmembrane region" description="Helical" evidence="1">
    <location>
        <begin position="246"/>
        <end position="270"/>
    </location>
</feature>
<keyword evidence="1" id="KW-0472">Membrane</keyword>
<keyword evidence="1" id="KW-1133">Transmembrane helix</keyword>
<dbReference type="AlphaFoldDB" id="A0A1Y5RGV0"/>
<feature type="transmembrane region" description="Helical" evidence="1">
    <location>
        <begin position="88"/>
        <end position="108"/>
    </location>
</feature>
<dbReference type="Proteomes" id="UP000193307">
    <property type="component" value="Unassembled WGS sequence"/>
</dbReference>
<feature type="transmembrane region" description="Helical" evidence="1">
    <location>
        <begin position="45"/>
        <end position="68"/>
    </location>
</feature>
<proteinExistence type="predicted"/>
<protein>
    <recommendedName>
        <fullName evidence="4">Glycosyltransferase RgtA/B/C/D-like domain-containing protein</fullName>
    </recommendedName>
</protein>
<gene>
    <name evidence="2" type="ORF">PAM7971_00421</name>
</gene>
<evidence type="ECO:0000256" key="1">
    <source>
        <dbReference type="SAM" id="Phobius"/>
    </source>
</evidence>
<feature type="transmembrane region" description="Helical" evidence="1">
    <location>
        <begin position="115"/>
        <end position="137"/>
    </location>
</feature>
<evidence type="ECO:0000313" key="2">
    <source>
        <dbReference type="EMBL" id="SLN17081.1"/>
    </source>
</evidence>
<feature type="transmembrane region" description="Helical" evidence="1">
    <location>
        <begin position="181"/>
        <end position="198"/>
    </location>
</feature>
<accession>A0A1Y5RGV0</accession>
<evidence type="ECO:0000313" key="3">
    <source>
        <dbReference type="Proteomes" id="UP000193307"/>
    </source>
</evidence>
<feature type="transmembrane region" description="Helical" evidence="1">
    <location>
        <begin position="210"/>
        <end position="239"/>
    </location>
</feature>
<dbReference type="EMBL" id="FWFW01000001">
    <property type="protein sequence ID" value="SLN17081.1"/>
    <property type="molecule type" value="Genomic_DNA"/>
</dbReference>
<reference evidence="2 3" key="1">
    <citation type="submission" date="2017-03" db="EMBL/GenBank/DDBJ databases">
        <authorList>
            <person name="Afonso C.L."/>
            <person name="Miller P.J."/>
            <person name="Scott M.A."/>
            <person name="Spackman E."/>
            <person name="Goraichik I."/>
            <person name="Dimitrov K.M."/>
            <person name="Suarez D.L."/>
            <person name="Swayne D.E."/>
        </authorList>
    </citation>
    <scope>NUCLEOTIDE SEQUENCE [LARGE SCALE GENOMIC DNA]</scope>
    <source>
        <strain evidence="2 3">CECT 7971</strain>
    </source>
</reference>
<feature type="transmembrane region" description="Helical" evidence="1">
    <location>
        <begin position="298"/>
        <end position="316"/>
    </location>
</feature>